<dbReference type="InterPro" id="IPR017850">
    <property type="entry name" value="Alkaline_phosphatase_core_sf"/>
</dbReference>
<evidence type="ECO:0000259" key="5">
    <source>
        <dbReference type="Pfam" id="PF00884"/>
    </source>
</evidence>
<evidence type="ECO:0000256" key="4">
    <source>
        <dbReference type="ARBA" id="ARBA00022837"/>
    </source>
</evidence>
<dbReference type="PANTHER" id="PTHR42693">
    <property type="entry name" value="ARYLSULFATASE FAMILY MEMBER"/>
    <property type="match status" value="1"/>
</dbReference>
<dbReference type="SUPFAM" id="SSF53649">
    <property type="entry name" value="Alkaline phosphatase-like"/>
    <property type="match status" value="1"/>
</dbReference>
<keyword evidence="2" id="KW-0479">Metal-binding</keyword>
<dbReference type="Gene3D" id="3.30.1120.10">
    <property type="match status" value="1"/>
</dbReference>
<evidence type="ECO:0000256" key="3">
    <source>
        <dbReference type="ARBA" id="ARBA00022801"/>
    </source>
</evidence>
<dbReference type="CDD" id="cd16025">
    <property type="entry name" value="PAS_like"/>
    <property type="match status" value="1"/>
</dbReference>
<dbReference type="InterPro" id="IPR000917">
    <property type="entry name" value="Sulfatase_N"/>
</dbReference>
<evidence type="ECO:0000256" key="1">
    <source>
        <dbReference type="ARBA" id="ARBA00008779"/>
    </source>
</evidence>
<evidence type="ECO:0000313" key="7">
    <source>
        <dbReference type="Proteomes" id="UP000807309"/>
    </source>
</evidence>
<reference evidence="6 7" key="1">
    <citation type="submission" date="2020-10" db="EMBL/GenBank/DDBJ databases">
        <title>Identification of Nocardia species via Next-generation sequencing and recognition of intraspecies genetic diversity.</title>
        <authorList>
            <person name="Li P."/>
            <person name="Li P."/>
            <person name="Lu B."/>
        </authorList>
    </citation>
    <scope>NUCLEOTIDE SEQUENCE [LARGE SCALE GENOMIC DNA]</scope>
    <source>
        <strain evidence="6 7">N-11</strain>
    </source>
</reference>
<dbReference type="PANTHER" id="PTHR42693:SF43">
    <property type="entry name" value="BLL2667 PROTEIN"/>
    <property type="match status" value="1"/>
</dbReference>
<dbReference type="PROSITE" id="PS50096">
    <property type="entry name" value="IQ"/>
    <property type="match status" value="1"/>
</dbReference>
<dbReference type="InterPro" id="IPR050738">
    <property type="entry name" value="Sulfatase"/>
</dbReference>
<dbReference type="PROSITE" id="PS00523">
    <property type="entry name" value="SULFATASE_1"/>
    <property type="match status" value="1"/>
</dbReference>
<keyword evidence="4" id="KW-0106">Calcium</keyword>
<sequence length="783" mass="86664">MPIEEYKRATAFPGIIGRTADVSSPAWPQPVRANPGAPNVLFIVLDDTGFGQLGCYGSPISTPHIDALAAGGLLYNNMHTTALCSPSRSCLITGRNHHANAMAGITEIATGYPGYNGNIPFENGFLSEMLLQHGYNTYMVGKWHLVPSEQESAAGPYDRWPLGRGFERFYGFLGGDTSQWYPDLIYDNHQVEPPGTPEDGDHLTADLVDKAISFIAGAKQVAPDKPFFLNFCTGATHAPHHVPREWADRYRGRFDGGWDAYRESTFDRQRALGVVPAHARLSRRDPDVPEWAALTPDARRLAARMMEVYAGFLAHTDHHIGRLVDFLRETGELDNTLIMLVSDNGASPEGGVTGTTNELQFFNNAPEPIEDSLRAIDELGGPTTFNHYPWGWTWAGNTPFRRWKRETYRGGVSDPFLVHWPRGITARGEVRTQYAHLIDIVPTVLDALGIDPPETIRGVAQSPLHGVGFAHTFDDSAASTRHHTQYFEMLGHRAIDHDGWRAVCPWPGPSFAEADRPFGTPITAEDLGVLDAHHWELYHVAEDFAETRDLAAEQRDKLTEMIARWYVEAGRYDVLPIDGSGLQRLLVERPQITRAQTRYTLRPDTETLPAAVSPRVLNRPHSVTADVEVPPGGAEGVLLCQGTNAGGWTFYVEDGRLHYAHNYVRRAVHRVSSTQHIPEGRHEVRFEFEPTGTPDFANGRGTPGTARLYIDRDPVGEADFPFITPVAFNPGGMTCGANPGSAVVSDYEPPFRFTGTLHTVVVDLSGELITDVQSEMRMHMARQ</sequence>
<keyword evidence="3" id="KW-0378">Hydrolase</keyword>
<comment type="caution">
    <text evidence="6">The sequence shown here is derived from an EMBL/GenBank/DDBJ whole genome shotgun (WGS) entry which is preliminary data.</text>
</comment>
<dbReference type="Gene3D" id="3.40.720.10">
    <property type="entry name" value="Alkaline Phosphatase, subunit A"/>
    <property type="match status" value="1"/>
</dbReference>
<proteinExistence type="inferred from homology"/>
<protein>
    <submittedName>
        <fullName evidence="6">Arylsulfatase</fullName>
    </submittedName>
</protein>
<evidence type="ECO:0000313" key="6">
    <source>
        <dbReference type="EMBL" id="MBF6228018.1"/>
    </source>
</evidence>
<feature type="domain" description="Sulfatase N-terminal" evidence="5">
    <location>
        <begin position="38"/>
        <end position="450"/>
    </location>
</feature>
<comment type="similarity">
    <text evidence="1">Belongs to the sulfatase family.</text>
</comment>
<accession>A0ABS0CER8</accession>
<organism evidence="6 7">
    <name type="scientific">Nocardia abscessus</name>
    <dbReference type="NCBI Taxonomy" id="120957"/>
    <lineage>
        <taxon>Bacteria</taxon>
        <taxon>Bacillati</taxon>
        <taxon>Actinomycetota</taxon>
        <taxon>Actinomycetes</taxon>
        <taxon>Mycobacteriales</taxon>
        <taxon>Nocardiaceae</taxon>
        <taxon>Nocardia</taxon>
    </lineage>
</organism>
<keyword evidence="7" id="KW-1185">Reference proteome</keyword>
<dbReference type="RefSeq" id="WP_195034962.1">
    <property type="nucleotide sequence ID" value="NZ_JADLRE010000019.1"/>
</dbReference>
<dbReference type="InterPro" id="IPR024607">
    <property type="entry name" value="Sulfatase_CS"/>
</dbReference>
<dbReference type="Pfam" id="PF00884">
    <property type="entry name" value="Sulfatase"/>
    <property type="match status" value="1"/>
</dbReference>
<evidence type="ECO:0000256" key="2">
    <source>
        <dbReference type="ARBA" id="ARBA00022723"/>
    </source>
</evidence>
<name>A0ABS0CER8_9NOCA</name>
<dbReference type="Proteomes" id="UP000807309">
    <property type="component" value="Unassembled WGS sequence"/>
</dbReference>
<gene>
    <name evidence="6" type="ORF">IU470_23295</name>
</gene>
<dbReference type="PROSITE" id="PS00149">
    <property type="entry name" value="SULFATASE_2"/>
    <property type="match status" value="1"/>
</dbReference>
<dbReference type="EMBL" id="JADLRE010000019">
    <property type="protein sequence ID" value="MBF6228018.1"/>
    <property type="molecule type" value="Genomic_DNA"/>
</dbReference>